<dbReference type="Pfam" id="PF01180">
    <property type="entry name" value="DHO_dh"/>
    <property type="match status" value="1"/>
</dbReference>
<dbReference type="PROSITE" id="PS00911">
    <property type="entry name" value="DHODEHASE_1"/>
    <property type="match status" value="1"/>
</dbReference>
<comment type="similarity">
    <text evidence="5">Belongs to the dihydroorotate dehydrogenase family. Type 2 subfamily.</text>
</comment>
<evidence type="ECO:0000256" key="12">
    <source>
        <dbReference type="ARBA" id="ARBA00023136"/>
    </source>
</evidence>
<keyword evidence="17" id="KW-1185">Reference proteome</keyword>
<dbReference type="InterPro" id="IPR001295">
    <property type="entry name" value="Dihydroorotate_DH_CS"/>
</dbReference>
<dbReference type="Gene3D" id="3.20.20.70">
    <property type="entry name" value="Aldolase class I"/>
    <property type="match status" value="1"/>
</dbReference>
<dbReference type="GO" id="GO:0106430">
    <property type="term" value="F:dihydroorotate dehydrogenase (quinone) activity"/>
    <property type="evidence" value="ECO:0007669"/>
    <property type="project" value="UniProtKB-EC"/>
</dbReference>
<evidence type="ECO:0000313" key="16">
    <source>
        <dbReference type="EMBL" id="MBN2964130.1"/>
    </source>
</evidence>
<evidence type="ECO:0000313" key="17">
    <source>
        <dbReference type="Proteomes" id="UP000703590"/>
    </source>
</evidence>
<dbReference type="SUPFAM" id="SSF51395">
    <property type="entry name" value="FMN-linked oxidoreductases"/>
    <property type="match status" value="1"/>
</dbReference>
<dbReference type="InterPro" id="IPR005720">
    <property type="entry name" value="Dihydroorotate_DH_cat"/>
</dbReference>
<proteinExistence type="inferred from homology"/>
<comment type="cofactor">
    <cofactor evidence="1">
        <name>FMN</name>
        <dbReference type="ChEBI" id="CHEBI:58210"/>
    </cofactor>
</comment>
<evidence type="ECO:0000256" key="5">
    <source>
        <dbReference type="ARBA" id="ARBA00005359"/>
    </source>
</evidence>
<evidence type="ECO:0000256" key="13">
    <source>
        <dbReference type="ARBA" id="ARBA00048639"/>
    </source>
</evidence>
<keyword evidence="9" id="KW-0288">FMN</keyword>
<feature type="domain" description="Dihydroorotate dehydrogenase catalytic" evidence="15">
    <location>
        <begin position="50"/>
        <end position="334"/>
    </location>
</feature>
<evidence type="ECO:0000256" key="2">
    <source>
        <dbReference type="ARBA" id="ARBA00003125"/>
    </source>
</evidence>
<evidence type="ECO:0000256" key="4">
    <source>
        <dbReference type="ARBA" id="ARBA00005161"/>
    </source>
</evidence>
<reference evidence="16 17" key="2">
    <citation type="submission" date="2021-02" db="EMBL/GenBank/DDBJ databases">
        <title>Sulfurospirillum tamanensis sp. nov.</title>
        <authorList>
            <person name="Frolova A."/>
            <person name="Merkel A."/>
            <person name="Slobodkin A."/>
        </authorList>
    </citation>
    <scope>NUCLEOTIDE SEQUENCE [LARGE SCALE GENOMIC DNA]</scope>
    <source>
        <strain evidence="16 17">T05b</strain>
    </source>
</reference>
<reference evidence="17" key="1">
    <citation type="submission" date="2021-02" db="EMBL/GenBank/DDBJ databases">
        <title>Sulfurospirillum tamanensis sp. nov.</title>
        <authorList>
            <person name="Merkel A.Y."/>
        </authorList>
    </citation>
    <scope>NUCLEOTIDE SEQUENCE [LARGE SCALE GENOMIC DNA]</scope>
    <source>
        <strain evidence="17">T05b</strain>
    </source>
</reference>
<dbReference type="InterPro" id="IPR012135">
    <property type="entry name" value="Dihydroorotate_DH_1_2"/>
</dbReference>
<evidence type="ECO:0000256" key="6">
    <source>
        <dbReference type="ARBA" id="ARBA00012791"/>
    </source>
</evidence>
<dbReference type="CDD" id="cd04738">
    <property type="entry name" value="DHOD_2_like"/>
    <property type="match status" value="1"/>
</dbReference>
<comment type="catalytic activity">
    <reaction evidence="13">
        <text>(S)-dihydroorotate + a quinone = orotate + a quinol</text>
        <dbReference type="Rhea" id="RHEA:30187"/>
        <dbReference type="ChEBI" id="CHEBI:24646"/>
        <dbReference type="ChEBI" id="CHEBI:30839"/>
        <dbReference type="ChEBI" id="CHEBI:30864"/>
        <dbReference type="ChEBI" id="CHEBI:132124"/>
        <dbReference type="EC" id="1.3.5.2"/>
    </reaction>
</comment>
<evidence type="ECO:0000256" key="3">
    <source>
        <dbReference type="ARBA" id="ARBA00004370"/>
    </source>
</evidence>
<dbReference type="RefSeq" id="WP_205458681.1">
    <property type="nucleotide sequence ID" value="NZ_JAFHKK010000008.1"/>
</dbReference>
<gene>
    <name evidence="16" type="ORF">JWV37_05015</name>
</gene>
<dbReference type="PANTHER" id="PTHR48109:SF4">
    <property type="entry name" value="DIHYDROOROTATE DEHYDROGENASE (QUINONE), MITOCHONDRIAL"/>
    <property type="match status" value="1"/>
</dbReference>
<evidence type="ECO:0000256" key="7">
    <source>
        <dbReference type="ARBA" id="ARBA00018366"/>
    </source>
</evidence>
<dbReference type="EMBL" id="JAFHKK010000008">
    <property type="protein sequence ID" value="MBN2964130.1"/>
    <property type="molecule type" value="Genomic_DNA"/>
</dbReference>
<dbReference type="NCBIfam" id="NF003652">
    <property type="entry name" value="PRK05286.2-5"/>
    <property type="match status" value="1"/>
</dbReference>
<dbReference type="PANTHER" id="PTHR48109">
    <property type="entry name" value="DIHYDROOROTATE DEHYDROGENASE (QUINONE), MITOCHONDRIAL-RELATED"/>
    <property type="match status" value="1"/>
</dbReference>
<comment type="pathway">
    <text evidence="4">Pyrimidine metabolism; UMP biosynthesis via de novo pathway; orotate from (S)-dihydroorotate (quinone route): step 1/1.</text>
</comment>
<evidence type="ECO:0000256" key="1">
    <source>
        <dbReference type="ARBA" id="ARBA00001917"/>
    </source>
</evidence>
<keyword evidence="11 16" id="KW-0560">Oxidoreductase</keyword>
<evidence type="ECO:0000256" key="9">
    <source>
        <dbReference type="ARBA" id="ARBA00022643"/>
    </source>
</evidence>
<evidence type="ECO:0000256" key="10">
    <source>
        <dbReference type="ARBA" id="ARBA00022975"/>
    </source>
</evidence>
<organism evidence="16 17">
    <name type="scientific">Sulfurospirillum tamanense</name>
    <dbReference type="NCBI Taxonomy" id="2813362"/>
    <lineage>
        <taxon>Bacteria</taxon>
        <taxon>Pseudomonadati</taxon>
        <taxon>Campylobacterota</taxon>
        <taxon>Epsilonproteobacteria</taxon>
        <taxon>Campylobacterales</taxon>
        <taxon>Sulfurospirillaceae</taxon>
        <taxon>Sulfurospirillum</taxon>
    </lineage>
</organism>
<evidence type="ECO:0000256" key="11">
    <source>
        <dbReference type="ARBA" id="ARBA00023002"/>
    </source>
</evidence>
<evidence type="ECO:0000256" key="14">
    <source>
        <dbReference type="NCBIfam" id="TIGR01036"/>
    </source>
</evidence>
<dbReference type="NCBIfam" id="NF003649">
    <property type="entry name" value="PRK05286.2-2"/>
    <property type="match status" value="1"/>
</dbReference>
<dbReference type="PIRSF" id="PIRSF000164">
    <property type="entry name" value="DHO_oxidase"/>
    <property type="match status" value="1"/>
</dbReference>
<evidence type="ECO:0000256" key="8">
    <source>
        <dbReference type="ARBA" id="ARBA00022630"/>
    </source>
</evidence>
<reference evidence="16 17" key="3">
    <citation type="submission" date="2021-02" db="EMBL/GenBank/DDBJ databases">
        <authorList>
            <person name="Merkel A.Y."/>
        </authorList>
    </citation>
    <scope>NUCLEOTIDE SEQUENCE [LARGE SCALE GENOMIC DNA]</scope>
    <source>
        <strain evidence="16 17">T05b</strain>
    </source>
</reference>
<comment type="function">
    <text evidence="2">Catalyzes the conversion of dihydroorotate to orotate with quinone as electron acceptor.</text>
</comment>
<dbReference type="EC" id="1.3.5.2" evidence="6 14"/>
<dbReference type="NCBIfam" id="TIGR01036">
    <property type="entry name" value="pyrD_sub2"/>
    <property type="match status" value="1"/>
</dbReference>
<keyword evidence="8" id="KW-0285">Flavoprotein</keyword>
<sequence>MYELIKKVMFRFQPETAHDIVELGLRVVGSYTPALLSPFASTFFISDARLHQNLLGTTFHNPVGLGAGFDKNATMLKGLTALGFGHIEFGTITPKAQPGNPKPRLFRYPEKESVQNAMGFNNEGLVKVKKRLESLYPFATPLGANIGKNKATTPENALEDYRILIEGLKDLCDFMVINVSSPNTPGLRDLQNEAFIGELFTMAKTLTSKPILLKISPDMEMDAALKLCECAINHGAHGIVATNTTTEYTLLQGAQSFGGLSGRVLTQKSNAFFKPLAEAFFGKTVLISVGGISDADEAYERLLEGASLVQVYSAFIFQGPSLNKRINEGILARMNQDGFHHIQEAIGARR</sequence>
<keyword evidence="12" id="KW-0472">Membrane</keyword>
<evidence type="ECO:0000259" key="15">
    <source>
        <dbReference type="Pfam" id="PF01180"/>
    </source>
</evidence>
<dbReference type="InterPro" id="IPR013785">
    <property type="entry name" value="Aldolase_TIM"/>
</dbReference>
<keyword evidence="10" id="KW-0665">Pyrimidine biosynthesis</keyword>
<dbReference type="InterPro" id="IPR005719">
    <property type="entry name" value="Dihydroorotate_DH_2"/>
</dbReference>
<comment type="caution">
    <text evidence="16">The sequence shown here is derived from an EMBL/GenBank/DDBJ whole genome shotgun (WGS) entry which is preliminary data.</text>
</comment>
<dbReference type="InterPro" id="IPR050074">
    <property type="entry name" value="DHO_dehydrogenase"/>
</dbReference>
<dbReference type="PROSITE" id="PS00912">
    <property type="entry name" value="DHODEHASE_2"/>
    <property type="match status" value="1"/>
</dbReference>
<dbReference type="Proteomes" id="UP000703590">
    <property type="component" value="Unassembled WGS sequence"/>
</dbReference>
<accession>A0ABS2WRA0</accession>
<comment type="subcellular location">
    <subcellularLocation>
        <location evidence="3">Membrane</location>
    </subcellularLocation>
</comment>
<protein>
    <recommendedName>
        <fullName evidence="7 14">Dihydroorotate dehydrogenase (quinone)</fullName>
        <ecNumber evidence="6 14">1.3.5.2</ecNumber>
    </recommendedName>
</protein>
<name>A0ABS2WRA0_9BACT</name>